<evidence type="ECO:0000313" key="1">
    <source>
        <dbReference type="EMBL" id="KIW27468.1"/>
    </source>
</evidence>
<dbReference type="RefSeq" id="XP_016247684.1">
    <property type="nucleotide sequence ID" value="XM_016394265.1"/>
</dbReference>
<name>A0A0D2C8S0_9EURO</name>
<reference evidence="1 2" key="1">
    <citation type="submission" date="2015-01" db="EMBL/GenBank/DDBJ databases">
        <title>The Genome Sequence of Cladophialophora immunda CBS83496.</title>
        <authorList>
            <consortium name="The Broad Institute Genomics Platform"/>
            <person name="Cuomo C."/>
            <person name="de Hoog S."/>
            <person name="Gorbushina A."/>
            <person name="Stielow B."/>
            <person name="Teixiera M."/>
            <person name="Abouelleil A."/>
            <person name="Chapman S.B."/>
            <person name="Priest M."/>
            <person name="Young S.K."/>
            <person name="Wortman J."/>
            <person name="Nusbaum C."/>
            <person name="Birren B."/>
        </authorList>
    </citation>
    <scope>NUCLEOTIDE SEQUENCE [LARGE SCALE GENOMIC DNA]</scope>
    <source>
        <strain evidence="1 2">CBS 83496</strain>
    </source>
</reference>
<sequence length="87" mass="9446">MGEPAAGCNTLNLAVDQKIGVNRSLESRSCAEAQYIVSRDHVHKKRPIRIICIGVGIAGIAAANKYKRRLSEVVFKIDEKSHEVGGT</sequence>
<protein>
    <submittedName>
        <fullName evidence="1">Uncharacterized protein</fullName>
    </submittedName>
</protein>
<dbReference type="InterPro" id="IPR036188">
    <property type="entry name" value="FAD/NAD-bd_sf"/>
</dbReference>
<dbReference type="EMBL" id="KN847043">
    <property type="protein sequence ID" value="KIW27468.1"/>
    <property type="molecule type" value="Genomic_DNA"/>
</dbReference>
<dbReference type="VEuPathDB" id="FungiDB:PV07_07202"/>
<dbReference type="Gene3D" id="3.50.50.60">
    <property type="entry name" value="FAD/NAD(P)-binding domain"/>
    <property type="match status" value="1"/>
</dbReference>
<dbReference type="HOGENOM" id="CLU_2483173_0_0_1"/>
<dbReference type="AlphaFoldDB" id="A0A0D2C8S0"/>
<keyword evidence="2" id="KW-1185">Reference proteome</keyword>
<accession>A0A0D2C8S0</accession>
<organism evidence="1 2">
    <name type="scientific">Cladophialophora immunda</name>
    <dbReference type="NCBI Taxonomy" id="569365"/>
    <lineage>
        <taxon>Eukaryota</taxon>
        <taxon>Fungi</taxon>
        <taxon>Dikarya</taxon>
        <taxon>Ascomycota</taxon>
        <taxon>Pezizomycotina</taxon>
        <taxon>Eurotiomycetes</taxon>
        <taxon>Chaetothyriomycetidae</taxon>
        <taxon>Chaetothyriales</taxon>
        <taxon>Herpotrichiellaceae</taxon>
        <taxon>Cladophialophora</taxon>
    </lineage>
</organism>
<proteinExistence type="predicted"/>
<evidence type="ECO:0000313" key="2">
    <source>
        <dbReference type="Proteomes" id="UP000054466"/>
    </source>
</evidence>
<dbReference type="GeneID" id="27346396"/>
<gene>
    <name evidence="1" type="ORF">PV07_07202</name>
</gene>
<dbReference type="Proteomes" id="UP000054466">
    <property type="component" value="Unassembled WGS sequence"/>
</dbReference>